<gene>
    <name evidence="8" type="ORF">ABB26_12805</name>
</gene>
<dbReference type="GO" id="GO:0046872">
    <property type="term" value="F:metal ion binding"/>
    <property type="evidence" value="ECO:0007669"/>
    <property type="project" value="UniProtKB-KW"/>
</dbReference>
<dbReference type="InterPro" id="IPR036465">
    <property type="entry name" value="vWFA_dom_sf"/>
</dbReference>
<dbReference type="SUPFAM" id="SSF53300">
    <property type="entry name" value="vWA-like"/>
    <property type="match status" value="1"/>
</dbReference>
<dbReference type="Gene3D" id="3.40.50.410">
    <property type="entry name" value="von Willebrand factor, type A domain"/>
    <property type="match status" value="1"/>
</dbReference>
<dbReference type="InterPro" id="IPR056800">
    <property type="entry name" value="vWA_Ro60"/>
</dbReference>
<dbReference type="OrthoDB" id="208855at2"/>
<evidence type="ECO:0000256" key="4">
    <source>
        <dbReference type="ARBA" id="ARBA00022723"/>
    </source>
</evidence>
<dbReference type="PANTHER" id="PTHR14202:SF0">
    <property type="entry name" value="RNA-BINDING PROTEIN RO60"/>
    <property type="match status" value="1"/>
</dbReference>
<dbReference type="GO" id="GO:1990904">
    <property type="term" value="C:ribonucleoprotein complex"/>
    <property type="evidence" value="ECO:0007669"/>
    <property type="project" value="UniProtKB-KW"/>
</dbReference>
<dbReference type="InterPro" id="IPR008858">
    <property type="entry name" value="TROVE_dom"/>
</dbReference>
<keyword evidence="9" id="KW-1185">Reference proteome</keyword>
<dbReference type="PANTHER" id="PTHR14202">
    <property type="entry name" value="60 KDA RIBONUCLEOPROTEIN SSA/RO"/>
    <property type="match status" value="1"/>
</dbReference>
<evidence type="ECO:0000256" key="6">
    <source>
        <dbReference type="ARBA" id="ARBA00023274"/>
    </source>
</evidence>
<organism evidence="8 9">
    <name type="scientific">Stenotrophomonas humi</name>
    <dbReference type="NCBI Taxonomy" id="405444"/>
    <lineage>
        <taxon>Bacteria</taxon>
        <taxon>Pseudomonadati</taxon>
        <taxon>Pseudomonadota</taxon>
        <taxon>Gammaproteobacteria</taxon>
        <taxon>Lysobacterales</taxon>
        <taxon>Lysobacteraceae</taxon>
        <taxon>Stenotrophomonas</taxon>
    </lineage>
</organism>
<dbReference type="InterPro" id="IPR037214">
    <property type="entry name" value="TROVE_dom_sf"/>
</dbReference>
<evidence type="ECO:0000256" key="2">
    <source>
        <dbReference type="ARBA" id="ARBA00007814"/>
    </source>
</evidence>
<dbReference type="GO" id="GO:0003723">
    <property type="term" value="F:RNA binding"/>
    <property type="evidence" value="ECO:0007669"/>
    <property type="project" value="UniProtKB-KW"/>
</dbReference>
<sequence>MANANLFASFRGALLPKATVRNEAGGSAYARDPRAALALFAATGCLNSTFYASADAQLEKVQALCDEVDAGFIARTAAYAHGVAHMKDVPALLLALLSVRDGEAFAAAFPHVIDNGRMLRTFVQIMRSGRVGRRSLGSLPKRLLRQWLEQASPKAIIRAAIGNQPSLADVIRMVHPKPQDAAREALYAWVIGRPYDEVLLPAELRAYEAFKREPRGMLPDLPFQYYSALALDAAQWAVLVRNSSWQQLRMNLNTFARHGVFEDAAMVAEVAAKLRDPQQIARSRVMPYQLLMAYHAGAALPRPILDALQDAMEVATASVPALQGNVVVAVDVSGSMQWPVTGYRKGASSAARCVDVAALIAACVLRGHPQAQVLPFDTEVRPQPLNPRDSVMTLARQLAINGGGTSVSAPLAYLNRKRAQVDLLVLVSDNESWQDTRGNRETATMREWTALKARCPQAQLVCIDLQPVASSQTVEREDVLHIGGFSDAVFELLANVSLPSAQRPRWVERIAAMDL</sequence>
<name>A0A0R0BZL3_9GAMM</name>
<dbReference type="Proteomes" id="UP000050864">
    <property type="component" value="Unassembled WGS sequence"/>
</dbReference>
<keyword evidence="5" id="KW-0694">RNA-binding</keyword>
<keyword evidence="4" id="KW-0479">Metal-binding</keyword>
<dbReference type="AlphaFoldDB" id="A0A0R0BZL3"/>
<evidence type="ECO:0000256" key="1">
    <source>
        <dbReference type="ARBA" id="ARBA00004496"/>
    </source>
</evidence>
<protein>
    <submittedName>
        <fullName evidence="8">RNA-binding protein</fullName>
    </submittedName>
</protein>
<feature type="domain" description="TROVE" evidence="7">
    <location>
        <begin position="20"/>
        <end position="324"/>
    </location>
</feature>
<evidence type="ECO:0000313" key="9">
    <source>
        <dbReference type="Proteomes" id="UP000050864"/>
    </source>
</evidence>
<keyword evidence="3" id="KW-0963">Cytoplasm</keyword>
<accession>A0A0R0BZL3</accession>
<dbReference type="EMBL" id="LDJI01000025">
    <property type="protein sequence ID" value="KRG63165.1"/>
    <property type="molecule type" value="Genomic_DNA"/>
</dbReference>
<dbReference type="GO" id="GO:0005737">
    <property type="term" value="C:cytoplasm"/>
    <property type="evidence" value="ECO:0007669"/>
    <property type="project" value="UniProtKB-SubCell"/>
</dbReference>
<evidence type="ECO:0000256" key="3">
    <source>
        <dbReference type="ARBA" id="ARBA00022490"/>
    </source>
</evidence>
<evidence type="ECO:0000256" key="5">
    <source>
        <dbReference type="ARBA" id="ARBA00022884"/>
    </source>
</evidence>
<dbReference type="PATRIC" id="fig|405444.3.peg.1658"/>
<comment type="subcellular location">
    <subcellularLocation>
        <location evidence="1">Cytoplasm</location>
    </subcellularLocation>
</comment>
<evidence type="ECO:0000259" key="7">
    <source>
        <dbReference type="PROSITE" id="PS50988"/>
    </source>
</evidence>
<dbReference type="RefSeq" id="WP_057634738.1">
    <property type="nucleotide sequence ID" value="NZ_LDJI01000025.1"/>
</dbReference>
<keyword evidence="6" id="KW-0687">Ribonucleoprotein</keyword>
<comment type="similarity">
    <text evidence="2">Belongs to the Ro 60 kDa family.</text>
</comment>
<comment type="caution">
    <text evidence="8">The sequence shown here is derived from an EMBL/GenBank/DDBJ whole genome shotgun (WGS) entry which is preliminary data.</text>
</comment>
<reference evidence="8 9" key="1">
    <citation type="submission" date="2015-05" db="EMBL/GenBank/DDBJ databases">
        <title>Genome sequencing and analysis of members of genus Stenotrophomonas.</title>
        <authorList>
            <person name="Patil P.P."/>
            <person name="Midha S."/>
            <person name="Patil P.B."/>
        </authorList>
    </citation>
    <scope>NUCLEOTIDE SEQUENCE [LARGE SCALE GENOMIC DNA]</scope>
    <source>
        <strain evidence="8 9">DSM 18929</strain>
    </source>
</reference>
<dbReference type="PROSITE" id="PS50988">
    <property type="entry name" value="TROVE"/>
    <property type="match status" value="1"/>
</dbReference>
<dbReference type="Pfam" id="PF25045">
    <property type="entry name" value="vWA_Ro60"/>
    <property type="match status" value="1"/>
</dbReference>
<dbReference type="InterPro" id="IPR040322">
    <property type="entry name" value="TROVE2"/>
</dbReference>
<proteinExistence type="inferred from homology"/>
<dbReference type="SUPFAM" id="SSF140864">
    <property type="entry name" value="TROVE domain-like"/>
    <property type="match status" value="1"/>
</dbReference>
<dbReference type="STRING" id="405444.ABB26_12805"/>
<evidence type="ECO:0000313" key="8">
    <source>
        <dbReference type="EMBL" id="KRG63165.1"/>
    </source>
</evidence>